<dbReference type="AlphaFoldDB" id="A0A1B1N6D0"/>
<keyword evidence="3" id="KW-1185">Reference proteome</keyword>
<proteinExistence type="predicted"/>
<dbReference type="OrthoDB" id="2663545at2"/>
<dbReference type="KEGG" id="pyg:AWM70_22370"/>
<accession>A0A1B1N6D0</accession>
<evidence type="ECO:0000313" key="2">
    <source>
        <dbReference type="EMBL" id="ANS76991.1"/>
    </source>
</evidence>
<feature type="signal peptide" evidence="1">
    <location>
        <begin position="1"/>
        <end position="21"/>
    </location>
</feature>
<keyword evidence="1" id="KW-0732">Signal</keyword>
<gene>
    <name evidence="2" type="ORF">AWM70_22370</name>
</gene>
<sequence length="164" mass="17379">MKKTVYLAVLAAAAILTAAIAVGASSHSAPELETVTAPIQVTTSSDKGVMPPLAVDKTWSDVANNGTGTVVHSFSINPNYGHLKLTIENLSGHPVTVNLEHTLTDRQYFSITIAAHSSYTWKNFEQGYPQGMRTGDYKLTWNGGGYAVNGTVGGKLASQTTELP</sequence>
<dbReference type="RefSeq" id="WP_068700160.1">
    <property type="nucleotide sequence ID" value="NZ_CP014167.1"/>
</dbReference>
<reference evidence="2 3" key="1">
    <citation type="submission" date="2016-01" db="EMBL/GenBank/DDBJ databases">
        <title>Complete Genome Sequence of Paenibacillus yonginensis DCY84, a novel Plant Growth-Promoting Bacteria with Elicitation of Induced Systemic Resistance.</title>
        <authorList>
            <person name="Kim Y.J."/>
            <person name="Yang D.C."/>
            <person name="Sukweenadhi J."/>
        </authorList>
    </citation>
    <scope>NUCLEOTIDE SEQUENCE [LARGE SCALE GENOMIC DNA]</scope>
    <source>
        <strain evidence="2 3">DCY84</strain>
    </source>
</reference>
<evidence type="ECO:0000313" key="3">
    <source>
        <dbReference type="Proteomes" id="UP000092573"/>
    </source>
</evidence>
<dbReference type="Proteomes" id="UP000092573">
    <property type="component" value="Chromosome"/>
</dbReference>
<protein>
    <submittedName>
        <fullName evidence="2">Uncharacterized protein</fullName>
    </submittedName>
</protein>
<dbReference type="EMBL" id="CP014167">
    <property type="protein sequence ID" value="ANS76991.1"/>
    <property type="molecule type" value="Genomic_DNA"/>
</dbReference>
<organism evidence="2 3">
    <name type="scientific">Paenibacillus yonginensis</name>
    <dbReference type="NCBI Taxonomy" id="1462996"/>
    <lineage>
        <taxon>Bacteria</taxon>
        <taxon>Bacillati</taxon>
        <taxon>Bacillota</taxon>
        <taxon>Bacilli</taxon>
        <taxon>Bacillales</taxon>
        <taxon>Paenibacillaceae</taxon>
        <taxon>Paenibacillus</taxon>
    </lineage>
</organism>
<evidence type="ECO:0000256" key="1">
    <source>
        <dbReference type="SAM" id="SignalP"/>
    </source>
</evidence>
<name>A0A1B1N6D0_9BACL</name>
<feature type="chain" id="PRO_5039232656" evidence="1">
    <location>
        <begin position="22"/>
        <end position="164"/>
    </location>
</feature>